<protein>
    <submittedName>
        <fullName evidence="2">Uncharacterized protein</fullName>
    </submittedName>
</protein>
<evidence type="ECO:0000256" key="1">
    <source>
        <dbReference type="SAM" id="SignalP"/>
    </source>
</evidence>
<comment type="caution">
    <text evidence="2">The sequence shown here is derived from an EMBL/GenBank/DDBJ whole genome shotgun (WGS) entry which is preliminary data.</text>
</comment>
<dbReference type="AlphaFoldDB" id="A0A8S0ZB86"/>
<evidence type="ECO:0000313" key="2">
    <source>
        <dbReference type="EMBL" id="CAB3229986.1"/>
    </source>
</evidence>
<feature type="signal peptide" evidence="1">
    <location>
        <begin position="1"/>
        <end position="18"/>
    </location>
</feature>
<evidence type="ECO:0000313" key="3">
    <source>
        <dbReference type="Proteomes" id="UP000494106"/>
    </source>
</evidence>
<dbReference type="Proteomes" id="UP000494106">
    <property type="component" value="Unassembled WGS sequence"/>
</dbReference>
<name>A0A8S0ZB86_ARCPL</name>
<dbReference type="EMBL" id="CADEBC010000426">
    <property type="protein sequence ID" value="CAB3229986.1"/>
    <property type="molecule type" value="Genomic_DNA"/>
</dbReference>
<sequence length="75" mass="8645">MRCVSLVLIFLVTAMATASDDSEKRYYDVADALKEFEKFKATYKREYKDEADKQVHFEAGGDEIDAWIAPLTKFN</sequence>
<organism evidence="2 3">
    <name type="scientific">Arctia plantaginis</name>
    <name type="common">Wood tiger moth</name>
    <name type="synonym">Phalaena plantaginis</name>
    <dbReference type="NCBI Taxonomy" id="874455"/>
    <lineage>
        <taxon>Eukaryota</taxon>
        <taxon>Metazoa</taxon>
        <taxon>Ecdysozoa</taxon>
        <taxon>Arthropoda</taxon>
        <taxon>Hexapoda</taxon>
        <taxon>Insecta</taxon>
        <taxon>Pterygota</taxon>
        <taxon>Neoptera</taxon>
        <taxon>Endopterygota</taxon>
        <taxon>Lepidoptera</taxon>
        <taxon>Glossata</taxon>
        <taxon>Ditrysia</taxon>
        <taxon>Noctuoidea</taxon>
        <taxon>Erebidae</taxon>
        <taxon>Arctiinae</taxon>
        <taxon>Arctia</taxon>
    </lineage>
</organism>
<accession>A0A8S0ZB86</accession>
<keyword evidence="1" id="KW-0732">Signal</keyword>
<reference evidence="2 3" key="1">
    <citation type="submission" date="2020-04" db="EMBL/GenBank/DDBJ databases">
        <authorList>
            <person name="Wallbank WR R."/>
            <person name="Pardo Diaz C."/>
            <person name="Kozak K."/>
            <person name="Martin S."/>
            <person name="Jiggins C."/>
            <person name="Moest M."/>
            <person name="Warren A I."/>
            <person name="Byers J.R.P. K."/>
            <person name="Montejo-Kovacevich G."/>
            <person name="Yen C E."/>
        </authorList>
    </citation>
    <scope>NUCLEOTIDE SEQUENCE [LARGE SCALE GENOMIC DNA]</scope>
</reference>
<keyword evidence="3" id="KW-1185">Reference proteome</keyword>
<dbReference type="OrthoDB" id="5855924at2759"/>
<gene>
    <name evidence="2" type="ORF">APLA_LOCUS4052</name>
</gene>
<feature type="chain" id="PRO_5035901115" evidence="1">
    <location>
        <begin position="19"/>
        <end position="75"/>
    </location>
</feature>
<proteinExistence type="predicted"/>